<dbReference type="SUPFAM" id="SSF48403">
    <property type="entry name" value="Ankyrin repeat"/>
    <property type="match status" value="1"/>
</dbReference>
<dbReference type="Proteomes" id="UP001591681">
    <property type="component" value="Unassembled WGS sequence"/>
</dbReference>
<comment type="caution">
    <text evidence="4">The sequence shown here is derived from an EMBL/GenBank/DDBJ whole genome shotgun (WGS) entry which is preliminary data.</text>
</comment>
<organism evidence="4 5">
    <name type="scientific">Coilia grayii</name>
    <name type="common">Gray's grenadier anchovy</name>
    <dbReference type="NCBI Taxonomy" id="363190"/>
    <lineage>
        <taxon>Eukaryota</taxon>
        <taxon>Metazoa</taxon>
        <taxon>Chordata</taxon>
        <taxon>Craniata</taxon>
        <taxon>Vertebrata</taxon>
        <taxon>Euteleostomi</taxon>
        <taxon>Actinopterygii</taxon>
        <taxon>Neopterygii</taxon>
        <taxon>Teleostei</taxon>
        <taxon>Clupei</taxon>
        <taxon>Clupeiformes</taxon>
        <taxon>Clupeoidei</taxon>
        <taxon>Engraulidae</taxon>
        <taxon>Coilinae</taxon>
        <taxon>Coilia</taxon>
    </lineage>
</organism>
<protein>
    <submittedName>
        <fullName evidence="4">Uncharacterized protein</fullName>
    </submittedName>
</protein>
<dbReference type="Pfam" id="PF00023">
    <property type="entry name" value="Ank"/>
    <property type="match status" value="1"/>
</dbReference>
<evidence type="ECO:0000256" key="3">
    <source>
        <dbReference type="PROSITE-ProRule" id="PRU00023"/>
    </source>
</evidence>
<feature type="repeat" description="ANK" evidence="3">
    <location>
        <begin position="83"/>
        <end position="115"/>
    </location>
</feature>
<dbReference type="Pfam" id="PF12796">
    <property type="entry name" value="Ank_2"/>
    <property type="match status" value="1"/>
</dbReference>
<name>A0ABD1IUF3_9TELE</name>
<dbReference type="InterPro" id="IPR002110">
    <property type="entry name" value="Ankyrin_rpt"/>
</dbReference>
<dbReference type="PANTHER" id="PTHR24171">
    <property type="entry name" value="ANKYRIN REPEAT DOMAIN-CONTAINING PROTEIN 39-RELATED"/>
    <property type="match status" value="1"/>
</dbReference>
<dbReference type="PANTHER" id="PTHR24171:SF8">
    <property type="entry name" value="BRCA1-ASSOCIATED RING DOMAIN PROTEIN 1"/>
    <property type="match status" value="1"/>
</dbReference>
<evidence type="ECO:0000313" key="5">
    <source>
        <dbReference type="Proteomes" id="UP001591681"/>
    </source>
</evidence>
<dbReference type="SMART" id="SM00248">
    <property type="entry name" value="ANK"/>
    <property type="match status" value="3"/>
</dbReference>
<gene>
    <name evidence="4" type="ORF">ACEWY4_027099</name>
</gene>
<keyword evidence="1" id="KW-0677">Repeat</keyword>
<accession>A0ABD1IUF3</accession>
<proteinExistence type="predicted"/>
<dbReference type="PROSITE" id="PS50297">
    <property type="entry name" value="ANK_REP_REGION"/>
    <property type="match status" value="2"/>
</dbReference>
<evidence type="ECO:0000256" key="2">
    <source>
        <dbReference type="ARBA" id="ARBA00023043"/>
    </source>
</evidence>
<dbReference type="EMBL" id="JBHFQA010000024">
    <property type="protein sequence ID" value="KAL2077595.1"/>
    <property type="molecule type" value="Genomic_DNA"/>
</dbReference>
<keyword evidence="5" id="KW-1185">Reference proteome</keyword>
<dbReference type="InterPro" id="IPR036770">
    <property type="entry name" value="Ankyrin_rpt-contain_sf"/>
</dbReference>
<evidence type="ECO:0000313" key="4">
    <source>
        <dbReference type="EMBL" id="KAL2077595.1"/>
    </source>
</evidence>
<dbReference type="Gene3D" id="1.25.40.20">
    <property type="entry name" value="Ankyrin repeat-containing domain"/>
    <property type="match status" value="2"/>
</dbReference>
<keyword evidence="2 3" id="KW-0040">ANK repeat</keyword>
<feature type="repeat" description="ANK" evidence="3">
    <location>
        <begin position="182"/>
        <end position="207"/>
    </location>
</feature>
<dbReference type="AlphaFoldDB" id="A0ABD1IUF3"/>
<evidence type="ECO:0000256" key="1">
    <source>
        <dbReference type="ARBA" id="ARBA00022737"/>
    </source>
</evidence>
<sequence>MQNDPLATVTNIQVLGAKTRNRDFLKCVGELLPFGKPKKGGKMKEEFGNQMYADFACRCVDNNDFVSLQELLTLVDIDTPDYNGYTPLHRASETGNIDMVKYLLSKGSSCNLGDSLGNTPMTLAIKNKNIIIVKLLQMVGGAVYMESVRIGMELCKATQARDYVMLQAWYCAGVEMDQGDYNGRTAMHTAVRNRDVGTVARLLEYGATPLVCGLQ</sequence>
<reference evidence="4 5" key="1">
    <citation type="submission" date="2024-09" db="EMBL/GenBank/DDBJ databases">
        <title>A chromosome-level genome assembly of Gray's grenadier anchovy, Coilia grayii.</title>
        <authorList>
            <person name="Fu Z."/>
        </authorList>
    </citation>
    <scope>NUCLEOTIDE SEQUENCE [LARGE SCALE GENOMIC DNA]</scope>
    <source>
        <strain evidence="4">G4</strain>
        <tissue evidence="4">Muscle</tissue>
    </source>
</reference>
<dbReference type="PROSITE" id="PS50088">
    <property type="entry name" value="ANK_REPEAT"/>
    <property type="match status" value="2"/>
</dbReference>